<dbReference type="InterPro" id="IPR012902">
    <property type="entry name" value="N_methyl_site"/>
</dbReference>
<reference evidence="2" key="1">
    <citation type="submission" date="2018-05" db="EMBL/GenBank/DDBJ databases">
        <authorList>
            <person name="Lanie J.A."/>
            <person name="Ng W.-L."/>
            <person name="Kazmierczak K.M."/>
            <person name="Andrzejewski T.M."/>
            <person name="Davidsen T.M."/>
            <person name="Wayne K.J."/>
            <person name="Tettelin H."/>
            <person name="Glass J.I."/>
            <person name="Rusch D."/>
            <person name="Podicherti R."/>
            <person name="Tsui H.-C.T."/>
            <person name="Winkler M.E."/>
        </authorList>
    </citation>
    <scope>NUCLEOTIDE SEQUENCE</scope>
</reference>
<keyword evidence="1" id="KW-0472">Membrane</keyword>
<keyword evidence="1" id="KW-0812">Transmembrane</keyword>
<dbReference type="EMBL" id="UINC01001539">
    <property type="protein sequence ID" value="SUZ83194.1"/>
    <property type="molecule type" value="Genomic_DNA"/>
</dbReference>
<name>A0A381QW75_9ZZZZ</name>
<evidence type="ECO:0008006" key="3">
    <source>
        <dbReference type="Google" id="ProtNLM"/>
    </source>
</evidence>
<evidence type="ECO:0000256" key="1">
    <source>
        <dbReference type="SAM" id="Phobius"/>
    </source>
</evidence>
<accession>A0A381QW75</accession>
<organism evidence="2">
    <name type="scientific">marine metagenome</name>
    <dbReference type="NCBI Taxonomy" id="408172"/>
    <lineage>
        <taxon>unclassified sequences</taxon>
        <taxon>metagenomes</taxon>
        <taxon>ecological metagenomes</taxon>
    </lineage>
</organism>
<dbReference type="SUPFAM" id="SSF54523">
    <property type="entry name" value="Pili subunits"/>
    <property type="match status" value="1"/>
</dbReference>
<dbReference type="InterPro" id="IPR045584">
    <property type="entry name" value="Pilin-like"/>
</dbReference>
<evidence type="ECO:0000313" key="2">
    <source>
        <dbReference type="EMBL" id="SUZ83194.1"/>
    </source>
</evidence>
<sequence length="207" mass="23583">MIAKVSRWSPGLTLIELVTTIVILGIIMVGLGLSLRTVTHHYQDDSVLLEVHNYGNAVMREIMKEISLARIINKEQINGYSRISLKKYDTFGNETSTVITANASEGIFFNYQIPLDGNLRFPTKGRFRNNNQRIITLKDFYAEEVEFIRPNLARYANSTWEINMDIEVESFVSLGGSIKELVQFQRVAFMPNRYISPRSLISNQVGS</sequence>
<keyword evidence="1" id="KW-1133">Transmembrane helix</keyword>
<gene>
    <name evidence="2" type="ORF">METZ01_LOCUS36048</name>
</gene>
<dbReference type="NCBIfam" id="TIGR02532">
    <property type="entry name" value="IV_pilin_GFxxxE"/>
    <property type="match status" value="1"/>
</dbReference>
<proteinExistence type="predicted"/>
<feature type="transmembrane region" description="Helical" evidence="1">
    <location>
        <begin position="12"/>
        <end position="33"/>
    </location>
</feature>
<dbReference type="AlphaFoldDB" id="A0A381QW75"/>
<protein>
    <recommendedName>
        <fullName evidence="3">Prepilin-type N-terminal cleavage/methylation domain-containing protein</fullName>
    </recommendedName>
</protein>